<comment type="caution">
    <text evidence="2">The sequence shown here is derived from an EMBL/GenBank/DDBJ whole genome shotgun (WGS) entry which is preliminary data.</text>
</comment>
<evidence type="ECO:0008006" key="4">
    <source>
        <dbReference type="Google" id="ProtNLM"/>
    </source>
</evidence>
<dbReference type="EMBL" id="JBHUEY010000006">
    <property type="protein sequence ID" value="MFD1785529.1"/>
    <property type="molecule type" value="Genomic_DNA"/>
</dbReference>
<evidence type="ECO:0000313" key="3">
    <source>
        <dbReference type="Proteomes" id="UP001597237"/>
    </source>
</evidence>
<dbReference type="RefSeq" id="WP_377281589.1">
    <property type="nucleotide sequence ID" value="NZ_JBHRSI010000004.1"/>
</dbReference>
<protein>
    <recommendedName>
        <fullName evidence="4">Alpha/beta hydrolase</fullName>
    </recommendedName>
</protein>
<organism evidence="2 3">
    <name type="scientific">Phenylobacterium terrae</name>
    <dbReference type="NCBI Taxonomy" id="2665495"/>
    <lineage>
        <taxon>Bacteria</taxon>
        <taxon>Pseudomonadati</taxon>
        <taxon>Pseudomonadota</taxon>
        <taxon>Alphaproteobacteria</taxon>
        <taxon>Caulobacterales</taxon>
        <taxon>Caulobacteraceae</taxon>
        <taxon>Phenylobacterium</taxon>
    </lineage>
</organism>
<sequence length="318" mass="34514">MNWFKVSAAALALFLISYLPVDGAARQDNVADVGPRAVGSFPVRLPGGEAIEVFTYRAAGHGPEDPVILVLPGGGRNGADYRDSWIAAADKHRLLVLAPAFDEAQFPGPINYNLAGMIAGDADVASLRDVEITPRRTWLFSDLDAIFEAAVRRFGSRQRQYDLFGHSAGGQIIHRMMLAAPSPRVRTAIAANSGWYTTPAPEIPFPYGLSGLPLTSQQLRTAFSGDLVIFLGAQDNAEEARGHLRQTEETAAQGPHRLARGRRFHALAQKEAARRGFPFKWRLHIVPGVGHDYRAMGEAAADFLYSDRTARPTSSPGS</sequence>
<evidence type="ECO:0000313" key="2">
    <source>
        <dbReference type="EMBL" id="MFD1785529.1"/>
    </source>
</evidence>
<reference evidence="3" key="1">
    <citation type="journal article" date="2019" name="Int. J. Syst. Evol. Microbiol.">
        <title>The Global Catalogue of Microorganisms (GCM) 10K type strain sequencing project: providing services to taxonomists for standard genome sequencing and annotation.</title>
        <authorList>
            <consortium name="The Broad Institute Genomics Platform"/>
            <consortium name="The Broad Institute Genome Sequencing Center for Infectious Disease"/>
            <person name="Wu L."/>
            <person name="Ma J."/>
        </authorList>
    </citation>
    <scope>NUCLEOTIDE SEQUENCE [LARGE SCALE GENOMIC DNA]</scope>
    <source>
        <strain evidence="3">DFY28</strain>
    </source>
</reference>
<name>A0ABW4N7Q2_9CAUL</name>
<dbReference type="Proteomes" id="UP001597237">
    <property type="component" value="Unassembled WGS sequence"/>
</dbReference>
<feature type="chain" id="PRO_5045419065" description="Alpha/beta hydrolase" evidence="1">
    <location>
        <begin position="25"/>
        <end position="318"/>
    </location>
</feature>
<accession>A0ABW4N7Q2</accession>
<dbReference type="Gene3D" id="3.40.50.1820">
    <property type="entry name" value="alpha/beta hydrolase"/>
    <property type="match status" value="1"/>
</dbReference>
<gene>
    <name evidence="2" type="ORF">ACFSC0_19175</name>
</gene>
<keyword evidence="3" id="KW-1185">Reference proteome</keyword>
<dbReference type="InterPro" id="IPR029058">
    <property type="entry name" value="AB_hydrolase_fold"/>
</dbReference>
<dbReference type="SUPFAM" id="SSF53474">
    <property type="entry name" value="alpha/beta-Hydrolases"/>
    <property type="match status" value="1"/>
</dbReference>
<proteinExistence type="predicted"/>
<feature type="signal peptide" evidence="1">
    <location>
        <begin position="1"/>
        <end position="24"/>
    </location>
</feature>
<evidence type="ECO:0000256" key="1">
    <source>
        <dbReference type="SAM" id="SignalP"/>
    </source>
</evidence>
<keyword evidence="1" id="KW-0732">Signal</keyword>